<proteinExistence type="inferred from homology"/>
<evidence type="ECO:0000313" key="7">
    <source>
        <dbReference type="Proteomes" id="UP000504615"/>
    </source>
</evidence>
<name>A0A8N1SA40_9HYME</name>
<dbReference type="GeneID" id="105430295"/>
<evidence type="ECO:0000256" key="6">
    <source>
        <dbReference type="SAM" id="Coils"/>
    </source>
</evidence>
<keyword evidence="7" id="KW-1185">Reference proteome</keyword>
<evidence type="ECO:0000256" key="4">
    <source>
        <dbReference type="ARBA" id="ARBA00023054"/>
    </source>
</evidence>
<feature type="coiled-coil region" evidence="6">
    <location>
        <begin position="408"/>
        <end position="569"/>
    </location>
</feature>
<feature type="coiled-coil region" evidence="6">
    <location>
        <begin position="135"/>
        <end position="176"/>
    </location>
</feature>
<comment type="subcellular location">
    <subcellularLocation>
        <location evidence="1">Cytoplasm</location>
        <location evidence="1">Cytoskeleton</location>
        <location evidence="1">Microtubule organizing center</location>
        <location evidence="1">Centrosome</location>
    </subcellularLocation>
</comment>
<feature type="coiled-coil region" evidence="6">
    <location>
        <begin position="233"/>
        <end position="382"/>
    </location>
</feature>
<dbReference type="Gene3D" id="1.10.287.1490">
    <property type="match status" value="1"/>
</dbReference>
<evidence type="ECO:0000256" key="1">
    <source>
        <dbReference type="ARBA" id="ARBA00004300"/>
    </source>
</evidence>
<sequence length="579" mass="66100">MRIIVKENMELSRQLATLNQLVTSPTCCYTCPGVTPLTSPTLSSRPHATAQSRDDCRCCKCCLRLQFNDTLSPTTETACNSPRLTGGGSTTGDHLADTNDLQNVEMCSRGPIVVKPRGTCPAELENKLATYGTSTKQLEQQLGSMETEVRNMQMELANVQRERQQLEQQRKLLKCTGPCAQCVCCPPPPLTCVTPTAALPLTSISSKVPVVSPAQVTQAAPICNGSCTNAVMGTGTQQQLRDLREQYARLQDDYKSKLCEVSCMRTEAEKLKQDTRDAKEERERMEIKLIDVQERLKLLEAEKGKFEGHKEHLIEQEQALMVAKQRFREAQDELEELRSLIQDQAAQLEDYRNKYLQAQQQVEEQRRQLDLMEMDNARMNENVTLEIGRVKNQFQEKLAELAPLPDILKQMQMKMQEAQQMRLVAERSCEDLSRELMGCKDKIQTLQNQLDVLRTEHQTLQGERGLGSGQFEEMERKCGEFRHENERMKNTLARFEEHEVQLQKRIDEKMHENTQLSSMLEQIREDSARQVARTKERCETVRRSMQGQIAEMERQLAQCRATARAAQRDRDEVTIINAT</sequence>
<dbReference type="GO" id="GO:1902017">
    <property type="term" value="P:regulation of cilium assembly"/>
    <property type="evidence" value="ECO:0007669"/>
    <property type="project" value="TreeGrafter"/>
</dbReference>
<reference evidence="8" key="1">
    <citation type="submission" date="2025-08" db="UniProtKB">
        <authorList>
            <consortium name="RefSeq"/>
        </authorList>
    </citation>
    <scope>IDENTIFICATION</scope>
</reference>
<keyword evidence="3" id="KW-0963">Cytoplasm</keyword>
<dbReference type="GO" id="GO:0005813">
    <property type="term" value="C:centrosome"/>
    <property type="evidence" value="ECO:0007669"/>
    <property type="project" value="UniProtKB-SubCell"/>
</dbReference>
<dbReference type="OrthoDB" id="413404at2759"/>
<evidence type="ECO:0000313" key="8">
    <source>
        <dbReference type="RefSeq" id="XP_025074858.1"/>
    </source>
</evidence>
<evidence type="ECO:0000256" key="3">
    <source>
        <dbReference type="ARBA" id="ARBA00022490"/>
    </source>
</evidence>
<keyword evidence="4 6" id="KW-0175">Coiled coil</keyword>
<dbReference type="AlphaFoldDB" id="A0A8N1SA40"/>
<dbReference type="PANTHER" id="PTHR23162">
    <property type="entry name" value="OUTER DENSE FIBER OF SPERM TAILS 2"/>
    <property type="match status" value="1"/>
</dbReference>
<evidence type="ECO:0000256" key="5">
    <source>
        <dbReference type="ARBA" id="ARBA00023212"/>
    </source>
</evidence>
<dbReference type="Proteomes" id="UP000504615">
    <property type="component" value="Unplaced"/>
</dbReference>
<dbReference type="InterPro" id="IPR026099">
    <property type="entry name" value="Odf2-rel"/>
</dbReference>
<gene>
    <name evidence="8" type="primary">LOC105430295</name>
</gene>
<protein>
    <submittedName>
        <fullName evidence="8">Golgin subfamily A member 6-like protein 4 isoform X1</fullName>
    </submittedName>
</protein>
<keyword evidence="5" id="KW-0206">Cytoskeleton</keyword>
<evidence type="ECO:0000256" key="2">
    <source>
        <dbReference type="ARBA" id="ARBA00009316"/>
    </source>
</evidence>
<organism evidence="7 8">
    <name type="scientific">Pogonomyrmex barbatus</name>
    <name type="common">red harvester ant</name>
    <dbReference type="NCBI Taxonomy" id="144034"/>
    <lineage>
        <taxon>Eukaryota</taxon>
        <taxon>Metazoa</taxon>
        <taxon>Ecdysozoa</taxon>
        <taxon>Arthropoda</taxon>
        <taxon>Hexapoda</taxon>
        <taxon>Insecta</taxon>
        <taxon>Pterygota</taxon>
        <taxon>Neoptera</taxon>
        <taxon>Endopterygota</taxon>
        <taxon>Hymenoptera</taxon>
        <taxon>Apocrita</taxon>
        <taxon>Aculeata</taxon>
        <taxon>Formicoidea</taxon>
        <taxon>Formicidae</taxon>
        <taxon>Myrmicinae</taxon>
        <taxon>Pogonomyrmex</taxon>
    </lineage>
</organism>
<comment type="similarity">
    <text evidence="2">Belongs to the ODF2 family.</text>
</comment>
<accession>A0A8N1SA40</accession>
<dbReference type="PANTHER" id="PTHR23162:SF10">
    <property type="entry name" value="FI13205P"/>
    <property type="match status" value="1"/>
</dbReference>
<dbReference type="RefSeq" id="XP_025074858.1">
    <property type="nucleotide sequence ID" value="XM_025219073.1"/>
</dbReference>